<evidence type="ECO:0000313" key="2">
    <source>
        <dbReference type="Proteomes" id="UP001187682"/>
    </source>
</evidence>
<sequence>MCVELTVHHPECQGRDVKCTCDPLRRGVCGMNPKVFPRGCLSFTPLTLFEGRTFVRKGPYEWIGLDGPHNFGEAEEVYILDRGMAQQYEFVREYVSVKVWLESRKEPICWADLLEFLYTRLGGEGGPELPKVTQVAEAMVEVLEYRLGL</sequence>
<gene>
    <name evidence="1" type="ORF">DNG_08142</name>
</gene>
<dbReference type="EMBL" id="ONZQ02000013">
    <property type="protein sequence ID" value="SPO05455.1"/>
    <property type="molecule type" value="Genomic_DNA"/>
</dbReference>
<proteinExistence type="predicted"/>
<evidence type="ECO:0000313" key="1">
    <source>
        <dbReference type="EMBL" id="SPO05455.1"/>
    </source>
</evidence>
<comment type="caution">
    <text evidence="1">The sequence shown here is derived from an EMBL/GenBank/DDBJ whole genome shotgun (WGS) entry which is preliminary data.</text>
</comment>
<accession>A0AAE8N602</accession>
<protein>
    <submittedName>
        <fullName evidence="1">Uncharacterized protein</fullName>
    </submittedName>
</protein>
<reference evidence="1" key="1">
    <citation type="submission" date="2018-03" db="EMBL/GenBank/DDBJ databases">
        <authorList>
            <person name="Guldener U."/>
        </authorList>
    </citation>
    <scope>NUCLEOTIDE SEQUENCE</scope>
</reference>
<name>A0AAE8N602_9PEZI</name>
<dbReference type="AlphaFoldDB" id="A0AAE8N602"/>
<dbReference type="Proteomes" id="UP001187682">
    <property type="component" value="Unassembled WGS sequence"/>
</dbReference>
<keyword evidence="2" id="KW-1185">Reference proteome</keyword>
<organism evidence="1 2">
    <name type="scientific">Cephalotrichum gorgonifer</name>
    <dbReference type="NCBI Taxonomy" id="2041049"/>
    <lineage>
        <taxon>Eukaryota</taxon>
        <taxon>Fungi</taxon>
        <taxon>Dikarya</taxon>
        <taxon>Ascomycota</taxon>
        <taxon>Pezizomycotina</taxon>
        <taxon>Sordariomycetes</taxon>
        <taxon>Hypocreomycetidae</taxon>
        <taxon>Microascales</taxon>
        <taxon>Microascaceae</taxon>
        <taxon>Cephalotrichum</taxon>
    </lineage>
</organism>